<evidence type="ECO:0000256" key="2">
    <source>
        <dbReference type="ARBA" id="ARBA00022490"/>
    </source>
</evidence>
<dbReference type="InterPro" id="IPR008622">
    <property type="entry name" value="FliT"/>
</dbReference>
<evidence type="ECO:0000256" key="4">
    <source>
        <dbReference type="ARBA" id="ARBA00023186"/>
    </source>
</evidence>
<dbReference type="Proteomes" id="UP000318431">
    <property type="component" value="Unassembled WGS sequence"/>
</dbReference>
<accession>A0A562R8C2</accession>
<keyword evidence="7" id="KW-1185">Reference proteome</keyword>
<keyword evidence="4" id="KW-0143">Chaperone</keyword>
<keyword evidence="2" id="KW-0963">Cytoplasm</keyword>
<name>A0A562R8C2_9BURK</name>
<dbReference type="AlphaFoldDB" id="A0A562R8C2"/>
<evidence type="ECO:0000256" key="3">
    <source>
        <dbReference type="ARBA" id="ARBA00022795"/>
    </source>
</evidence>
<keyword evidence="6" id="KW-0969">Cilium</keyword>
<dbReference type="Gene3D" id="1.20.58.380">
    <property type="entry name" value="Flagellar protein flit"/>
    <property type="match status" value="1"/>
</dbReference>
<protein>
    <recommendedName>
        <fullName evidence="5">Flagellar protein FliT</fullName>
    </recommendedName>
</protein>
<comment type="subcellular location">
    <subcellularLocation>
        <location evidence="1">Cytoplasm</location>
        <location evidence="1">Cytosol</location>
    </subcellularLocation>
</comment>
<organism evidence="6 7">
    <name type="scientific">Pseudoduganella lurida</name>
    <dbReference type="NCBI Taxonomy" id="1036180"/>
    <lineage>
        <taxon>Bacteria</taxon>
        <taxon>Pseudomonadati</taxon>
        <taxon>Pseudomonadota</taxon>
        <taxon>Betaproteobacteria</taxon>
        <taxon>Burkholderiales</taxon>
        <taxon>Oxalobacteraceae</taxon>
        <taxon>Telluria group</taxon>
        <taxon>Pseudoduganella</taxon>
    </lineage>
</organism>
<dbReference type="EMBL" id="VLLB01000004">
    <property type="protein sequence ID" value="TWI65297.1"/>
    <property type="molecule type" value="Genomic_DNA"/>
</dbReference>
<evidence type="ECO:0000313" key="7">
    <source>
        <dbReference type="Proteomes" id="UP000318431"/>
    </source>
</evidence>
<evidence type="ECO:0000313" key="6">
    <source>
        <dbReference type="EMBL" id="TWI65297.1"/>
    </source>
</evidence>
<evidence type="ECO:0000256" key="1">
    <source>
        <dbReference type="ARBA" id="ARBA00004514"/>
    </source>
</evidence>
<keyword evidence="6" id="KW-0966">Cell projection</keyword>
<dbReference type="OrthoDB" id="8527993at2"/>
<sequence length="88" mass="9600">MTSHEVLSMYENIAGLSSKMVVAAQMSDWNALDRMENQCAAAAVPTLGGVPALEGSARQRKIDLLKQIMANDRAIRDVTEPWQGRLNG</sequence>
<gene>
    <name evidence="6" type="ORF">IP91_02705</name>
</gene>
<keyword evidence="6" id="KW-0282">Flagellum</keyword>
<comment type="caution">
    <text evidence="6">The sequence shown here is derived from an EMBL/GenBank/DDBJ whole genome shotgun (WGS) entry which is preliminary data.</text>
</comment>
<proteinExistence type="predicted"/>
<dbReference type="GO" id="GO:0044781">
    <property type="term" value="P:bacterial-type flagellum organization"/>
    <property type="evidence" value="ECO:0007669"/>
    <property type="project" value="UniProtKB-KW"/>
</dbReference>
<dbReference type="RefSeq" id="WP_145649576.1">
    <property type="nucleotide sequence ID" value="NZ_VLLB01000004.1"/>
</dbReference>
<keyword evidence="3" id="KW-1005">Bacterial flagellum biogenesis</keyword>
<reference evidence="6 7" key="1">
    <citation type="journal article" date="2015" name="Stand. Genomic Sci.">
        <title>Genomic Encyclopedia of Bacterial and Archaeal Type Strains, Phase III: the genomes of soil and plant-associated and newly described type strains.</title>
        <authorList>
            <person name="Whitman W.B."/>
            <person name="Woyke T."/>
            <person name="Klenk H.P."/>
            <person name="Zhou Y."/>
            <person name="Lilburn T.G."/>
            <person name="Beck B.J."/>
            <person name="De Vos P."/>
            <person name="Vandamme P."/>
            <person name="Eisen J.A."/>
            <person name="Garrity G."/>
            <person name="Hugenholtz P."/>
            <person name="Kyrpides N.C."/>
        </authorList>
    </citation>
    <scope>NUCLEOTIDE SEQUENCE [LARGE SCALE GENOMIC DNA]</scope>
    <source>
        <strain evidence="6 7">CGMCC 1.10822</strain>
    </source>
</reference>
<evidence type="ECO:0000256" key="5">
    <source>
        <dbReference type="ARBA" id="ARBA00093797"/>
    </source>
</evidence>
<dbReference type="Pfam" id="PF05400">
    <property type="entry name" value="FliT"/>
    <property type="match status" value="1"/>
</dbReference>